<sequence>MPYATARYARRTLGALGIFTLGVLAQVVHALVFDQVVVEPTRHCHRAAAVPFVSYLAGFVVLGLTAATVVAVVRALGRHPRGGGAPAHCCLAVLVLLLFAAALLMLFDAAALHADFDPGELDPFHCGQ</sequence>
<accession>A0ABN1VU85</accession>
<keyword evidence="1" id="KW-1133">Transmembrane helix</keyword>
<keyword evidence="3" id="KW-1185">Reference proteome</keyword>
<name>A0ABN1VU85_9ACTN</name>
<keyword evidence="1" id="KW-0812">Transmembrane</keyword>
<organism evidence="2 3">
    <name type="scientific">Kitasatospora nipponensis</name>
    <dbReference type="NCBI Taxonomy" id="258049"/>
    <lineage>
        <taxon>Bacteria</taxon>
        <taxon>Bacillati</taxon>
        <taxon>Actinomycetota</taxon>
        <taxon>Actinomycetes</taxon>
        <taxon>Kitasatosporales</taxon>
        <taxon>Streptomycetaceae</taxon>
        <taxon>Kitasatospora</taxon>
    </lineage>
</organism>
<gene>
    <name evidence="2" type="ORF">GCM10009665_11870</name>
</gene>
<feature type="transmembrane region" description="Helical" evidence="1">
    <location>
        <begin position="12"/>
        <end position="32"/>
    </location>
</feature>
<keyword evidence="1" id="KW-0472">Membrane</keyword>
<evidence type="ECO:0000256" key="1">
    <source>
        <dbReference type="SAM" id="Phobius"/>
    </source>
</evidence>
<dbReference type="Proteomes" id="UP001500037">
    <property type="component" value="Unassembled WGS sequence"/>
</dbReference>
<dbReference type="EMBL" id="BAAALF010000011">
    <property type="protein sequence ID" value="GAA1223197.1"/>
    <property type="molecule type" value="Genomic_DNA"/>
</dbReference>
<proteinExistence type="predicted"/>
<evidence type="ECO:0000313" key="2">
    <source>
        <dbReference type="EMBL" id="GAA1223197.1"/>
    </source>
</evidence>
<comment type="caution">
    <text evidence="2">The sequence shown here is derived from an EMBL/GenBank/DDBJ whole genome shotgun (WGS) entry which is preliminary data.</text>
</comment>
<feature type="transmembrane region" description="Helical" evidence="1">
    <location>
        <begin position="85"/>
        <end position="107"/>
    </location>
</feature>
<reference evidence="2 3" key="1">
    <citation type="journal article" date="2019" name="Int. J. Syst. Evol. Microbiol.">
        <title>The Global Catalogue of Microorganisms (GCM) 10K type strain sequencing project: providing services to taxonomists for standard genome sequencing and annotation.</title>
        <authorList>
            <consortium name="The Broad Institute Genomics Platform"/>
            <consortium name="The Broad Institute Genome Sequencing Center for Infectious Disease"/>
            <person name="Wu L."/>
            <person name="Ma J."/>
        </authorList>
    </citation>
    <scope>NUCLEOTIDE SEQUENCE [LARGE SCALE GENOMIC DNA]</scope>
    <source>
        <strain evidence="2 3">JCM 13004</strain>
    </source>
</reference>
<dbReference type="RefSeq" id="WP_344439996.1">
    <property type="nucleotide sequence ID" value="NZ_BAAALF010000011.1"/>
</dbReference>
<protein>
    <submittedName>
        <fullName evidence="2">Uncharacterized protein</fullName>
    </submittedName>
</protein>
<evidence type="ECO:0000313" key="3">
    <source>
        <dbReference type="Proteomes" id="UP001500037"/>
    </source>
</evidence>
<feature type="transmembrane region" description="Helical" evidence="1">
    <location>
        <begin position="52"/>
        <end position="73"/>
    </location>
</feature>